<evidence type="ECO:0000256" key="1">
    <source>
        <dbReference type="ARBA" id="ARBA00005104"/>
    </source>
</evidence>
<evidence type="ECO:0000313" key="12">
    <source>
        <dbReference type="Proteomes" id="UP000812966"/>
    </source>
</evidence>
<dbReference type="Pfam" id="PF00925">
    <property type="entry name" value="GTP_cyclohydro2"/>
    <property type="match status" value="1"/>
</dbReference>
<feature type="region of interest" description="Disordered" evidence="9">
    <location>
        <begin position="235"/>
        <end position="264"/>
    </location>
</feature>
<keyword evidence="5" id="KW-0547">Nucleotide-binding</keyword>
<sequence length="648" mass="71597">MTTASHRNPHPTQVTSSDLAILDYLTGPSNPSHRSQRSSSQGQGQGKGHEHGHVAKEVTSDATTTTTGKKLPRREQPLDPLLISAVIEGSAPLATRNHFGHEFQSLPRRLPGSYATCDDPSLSPASSPRSSFNSSTRPNKNAMFMRSQQAPRRERLRMEAELSNGHDHDQSQSQVSAEQNVVASNNREDESALSTSPGSTREMPVPAPSSSSSSKFPRRRMSVDPGTISASLQLQHQHPSGSNLPAPERQQQQQSSSESTVEPLKIQCRARTRVPTPHGEIFLHLYVNNHDNKEHLAIVVDPVQLDPIRAQQGHTLIGARRPIRSKTLDAVWRKDETDMERLVRGAYVGRLTTSGGKTSEPNEGERAFVPSGDFGSKGTIETPNATDVDPLVRIHSECYTGETIGSMRCDCGEQLDEALRQICEDQITAVTGRGQHDRNLDVHGHEHGHRHRLFLPGRGVIVYLRQEGRGIGLLEKIRAYNLQDLGHDTVSANLLLGHGADERKYDIAAEILRDLGLGGDEHNKIRLLTNNPEKMQGLSKEGIHISERVGMVPRGWKTTHRGKHGRRQARKGLHDEEVYEDWKDRRGGATLIGGGAARGPELERYLRTKIERMGHSECRRYWGCIVARSLIRRALSPFAVIDIPSGSS</sequence>
<feature type="domain" description="GTP cyclohydrolase II" evidence="10">
    <location>
        <begin position="381"/>
        <end position="549"/>
    </location>
</feature>
<feature type="compositionally biased region" description="Polar residues" evidence="9">
    <location>
        <begin position="1"/>
        <end position="18"/>
    </location>
</feature>
<keyword evidence="12" id="KW-1185">Reference proteome</keyword>
<dbReference type="Gene3D" id="3.40.50.10990">
    <property type="entry name" value="GTP cyclohydrolase II"/>
    <property type="match status" value="1"/>
</dbReference>
<dbReference type="InterPro" id="IPR000926">
    <property type="entry name" value="RibA"/>
</dbReference>
<evidence type="ECO:0000256" key="8">
    <source>
        <dbReference type="ARBA" id="ARBA00049295"/>
    </source>
</evidence>
<evidence type="ECO:0000256" key="3">
    <source>
        <dbReference type="ARBA" id="ARBA00012762"/>
    </source>
</evidence>
<feature type="compositionally biased region" description="Basic and acidic residues" evidence="9">
    <location>
        <begin position="47"/>
        <end position="59"/>
    </location>
</feature>
<keyword evidence="4" id="KW-0686">Riboflavin biosynthesis</keyword>
<proteinExistence type="inferred from homology"/>
<dbReference type="Proteomes" id="UP000812966">
    <property type="component" value="Unassembled WGS sequence"/>
</dbReference>
<dbReference type="EC" id="3.5.4.25" evidence="3"/>
<evidence type="ECO:0000256" key="6">
    <source>
        <dbReference type="ARBA" id="ARBA00022801"/>
    </source>
</evidence>
<feature type="region of interest" description="Disordered" evidence="9">
    <location>
        <begin position="352"/>
        <end position="382"/>
    </location>
</feature>
<organism evidence="11 12">
    <name type="scientific">Filobasidium floriforme</name>
    <dbReference type="NCBI Taxonomy" id="5210"/>
    <lineage>
        <taxon>Eukaryota</taxon>
        <taxon>Fungi</taxon>
        <taxon>Dikarya</taxon>
        <taxon>Basidiomycota</taxon>
        <taxon>Agaricomycotina</taxon>
        <taxon>Tremellomycetes</taxon>
        <taxon>Filobasidiales</taxon>
        <taxon>Filobasidiaceae</taxon>
        <taxon>Filobasidium</taxon>
    </lineage>
</organism>
<feature type="compositionally biased region" description="Low complexity" evidence="9">
    <location>
        <begin position="120"/>
        <end position="135"/>
    </location>
</feature>
<dbReference type="PANTHER" id="PTHR21327:SF29">
    <property type="entry name" value="GTP CYCLOHYDROLASE-2"/>
    <property type="match status" value="1"/>
</dbReference>
<evidence type="ECO:0000259" key="10">
    <source>
        <dbReference type="Pfam" id="PF00925"/>
    </source>
</evidence>
<dbReference type="EMBL" id="JABELV010000031">
    <property type="protein sequence ID" value="KAG7562500.1"/>
    <property type="molecule type" value="Genomic_DNA"/>
</dbReference>
<comment type="similarity">
    <text evidence="2">Belongs to the GTP cyclohydrolase II family.</text>
</comment>
<accession>A0A8K0JNC4</accession>
<dbReference type="CDD" id="cd00641">
    <property type="entry name" value="GTP_cyclohydro2"/>
    <property type="match status" value="1"/>
</dbReference>
<dbReference type="GO" id="GO:0005525">
    <property type="term" value="F:GTP binding"/>
    <property type="evidence" value="ECO:0007669"/>
    <property type="project" value="UniProtKB-KW"/>
</dbReference>
<keyword evidence="7" id="KW-0342">GTP-binding</keyword>
<dbReference type="InterPro" id="IPR032677">
    <property type="entry name" value="GTP_cyclohydro_II"/>
</dbReference>
<feature type="region of interest" description="Disordered" evidence="9">
    <location>
        <begin position="1"/>
        <end position="77"/>
    </location>
</feature>
<dbReference type="GO" id="GO:0003935">
    <property type="term" value="F:GTP cyclohydrolase II activity"/>
    <property type="evidence" value="ECO:0007669"/>
    <property type="project" value="UniProtKB-EC"/>
</dbReference>
<dbReference type="AlphaFoldDB" id="A0A8K0JNC4"/>
<keyword evidence="6" id="KW-0378">Hydrolase</keyword>
<dbReference type="PANTHER" id="PTHR21327">
    <property type="entry name" value="GTP CYCLOHYDROLASE II-RELATED"/>
    <property type="match status" value="1"/>
</dbReference>
<comment type="catalytic activity">
    <reaction evidence="8">
        <text>GTP + 4 H2O = 2,5-diamino-6-hydroxy-4-(5-phosphoribosylamino)-pyrimidine + formate + 2 phosphate + 3 H(+)</text>
        <dbReference type="Rhea" id="RHEA:23704"/>
        <dbReference type="ChEBI" id="CHEBI:15377"/>
        <dbReference type="ChEBI" id="CHEBI:15378"/>
        <dbReference type="ChEBI" id="CHEBI:15740"/>
        <dbReference type="ChEBI" id="CHEBI:37565"/>
        <dbReference type="ChEBI" id="CHEBI:43474"/>
        <dbReference type="ChEBI" id="CHEBI:58614"/>
        <dbReference type="EC" id="3.5.4.25"/>
    </reaction>
</comment>
<feature type="compositionally biased region" description="Polar residues" evidence="9">
    <location>
        <begin position="352"/>
        <end position="361"/>
    </location>
</feature>
<reference evidence="11" key="1">
    <citation type="submission" date="2020-04" db="EMBL/GenBank/DDBJ databases">
        <title>Analysis of mating type loci in Filobasidium floriforme.</title>
        <authorList>
            <person name="Nowrousian M."/>
        </authorList>
    </citation>
    <scope>NUCLEOTIDE SEQUENCE</scope>
    <source>
        <strain evidence="11">CBS 6242</strain>
    </source>
</reference>
<feature type="compositionally biased region" description="Polar residues" evidence="9">
    <location>
        <begin position="171"/>
        <end position="185"/>
    </location>
</feature>
<evidence type="ECO:0000256" key="4">
    <source>
        <dbReference type="ARBA" id="ARBA00022619"/>
    </source>
</evidence>
<name>A0A8K0JNC4_9TREE</name>
<dbReference type="SUPFAM" id="SSF142695">
    <property type="entry name" value="RibA-like"/>
    <property type="match status" value="3"/>
</dbReference>
<evidence type="ECO:0000256" key="7">
    <source>
        <dbReference type="ARBA" id="ARBA00023134"/>
    </source>
</evidence>
<comment type="caution">
    <text evidence="11">The sequence shown here is derived from an EMBL/GenBank/DDBJ whole genome shotgun (WGS) entry which is preliminary data.</text>
</comment>
<feature type="compositionally biased region" description="Basic and acidic residues" evidence="9">
    <location>
        <begin position="151"/>
        <end position="170"/>
    </location>
</feature>
<evidence type="ECO:0000256" key="5">
    <source>
        <dbReference type="ARBA" id="ARBA00022741"/>
    </source>
</evidence>
<feature type="region of interest" description="Disordered" evidence="9">
    <location>
        <begin position="112"/>
        <end position="223"/>
    </location>
</feature>
<evidence type="ECO:0000256" key="9">
    <source>
        <dbReference type="SAM" id="MobiDB-lite"/>
    </source>
</evidence>
<dbReference type="InterPro" id="IPR036144">
    <property type="entry name" value="RibA-like_sf"/>
</dbReference>
<protein>
    <recommendedName>
        <fullName evidence="3">GTP cyclohydrolase II</fullName>
        <ecNumber evidence="3">3.5.4.25</ecNumber>
    </recommendedName>
</protein>
<gene>
    <name evidence="11" type="ORF">FFLO_02079</name>
</gene>
<evidence type="ECO:0000256" key="2">
    <source>
        <dbReference type="ARBA" id="ARBA00008131"/>
    </source>
</evidence>
<evidence type="ECO:0000313" key="11">
    <source>
        <dbReference type="EMBL" id="KAG7562500.1"/>
    </source>
</evidence>
<comment type="pathway">
    <text evidence="1">Cofactor biosynthesis; riboflavin biosynthesis.</text>
</comment>
<dbReference type="GO" id="GO:0009231">
    <property type="term" value="P:riboflavin biosynthetic process"/>
    <property type="evidence" value="ECO:0007669"/>
    <property type="project" value="UniProtKB-KW"/>
</dbReference>